<sequence length="309" mass="31257">MAKRAASRADRIGLRAAMADRLLPFMVAAMSFLAALALAGSIAASALATHWLSGAQGLITIEVPNPGQPVAANGPRRADAVLTLLQATPGLADAHVLSRQSLATLLKPWLGAAASDGTLPIALPAVIVAHSRTATPDPATLDAKLAGIAPGTLVESGASWAARLEALTDSLRASAAAVLVIVALVAASVVAVAVRAGLAQRREAIEIIHGLGALDSDIANQFARRAMRLAATGGLIGALVALPVLVWLGRLSASFVASAPSINTNPASALASALPPLLWASPVLFTVATALIGWVAAQATVRGWLKQLT</sequence>
<dbReference type="InterPro" id="IPR004513">
    <property type="entry name" value="FtsX"/>
</dbReference>
<dbReference type="EMBL" id="JAKGBZ010000014">
    <property type="protein sequence ID" value="MCF3946852.1"/>
    <property type="molecule type" value="Genomic_DNA"/>
</dbReference>
<evidence type="ECO:0000256" key="2">
    <source>
        <dbReference type="ARBA" id="ARBA00022475"/>
    </source>
</evidence>
<feature type="transmembrane region" description="Helical" evidence="6">
    <location>
        <begin position="173"/>
        <end position="194"/>
    </location>
</feature>
<dbReference type="GO" id="GO:0051301">
    <property type="term" value="P:cell division"/>
    <property type="evidence" value="ECO:0007669"/>
    <property type="project" value="UniProtKB-KW"/>
</dbReference>
<comment type="subcellular location">
    <subcellularLocation>
        <location evidence="1">Cell membrane</location>
        <topology evidence="1">Multi-pass membrane protein</topology>
    </subcellularLocation>
</comment>
<name>A0ABS9DVV1_9PROT</name>
<evidence type="ECO:0000256" key="4">
    <source>
        <dbReference type="ARBA" id="ARBA00022989"/>
    </source>
</evidence>
<keyword evidence="9" id="KW-1185">Reference proteome</keyword>
<evidence type="ECO:0000259" key="7">
    <source>
        <dbReference type="Pfam" id="PF02687"/>
    </source>
</evidence>
<keyword evidence="5 6" id="KW-0472">Membrane</keyword>
<keyword evidence="4 6" id="KW-1133">Transmembrane helix</keyword>
<dbReference type="RefSeq" id="WP_235704084.1">
    <property type="nucleotide sequence ID" value="NZ_JAKGBZ010000014.1"/>
</dbReference>
<accession>A0ABS9DVV1</accession>
<evidence type="ECO:0000313" key="9">
    <source>
        <dbReference type="Proteomes" id="UP001521209"/>
    </source>
</evidence>
<comment type="caution">
    <text evidence="8">The sequence shown here is derived from an EMBL/GenBank/DDBJ whole genome shotgun (WGS) entry which is preliminary data.</text>
</comment>
<dbReference type="Proteomes" id="UP001521209">
    <property type="component" value="Unassembled WGS sequence"/>
</dbReference>
<keyword evidence="8" id="KW-0131">Cell cycle</keyword>
<organism evidence="8 9">
    <name type="scientific">Acidiphilium iwatense</name>
    <dbReference type="NCBI Taxonomy" id="768198"/>
    <lineage>
        <taxon>Bacteria</taxon>
        <taxon>Pseudomonadati</taxon>
        <taxon>Pseudomonadota</taxon>
        <taxon>Alphaproteobacteria</taxon>
        <taxon>Acetobacterales</taxon>
        <taxon>Acidocellaceae</taxon>
        <taxon>Acidiphilium</taxon>
    </lineage>
</organism>
<dbReference type="PANTHER" id="PTHR47755">
    <property type="entry name" value="CELL DIVISION PROTEIN FTSX"/>
    <property type="match status" value="1"/>
</dbReference>
<evidence type="ECO:0000256" key="5">
    <source>
        <dbReference type="ARBA" id="ARBA00023136"/>
    </source>
</evidence>
<keyword evidence="2" id="KW-1003">Cell membrane</keyword>
<protein>
    <submittedName>
        <fullName evidence="8">Cell division protein FtsX</fullName>
    </submittedName>
</protein>
<feature type="transmembrane region" description="Helical" evidence="6">
    <location>
        <begin position="229"/>
        <end position="248"/>
    </location>
</feature>
<gene>
    <name evidence="8" type="ORF">L2A60_09185</name>
</gene>
<proteinExistence type="predicted"/>
<evidence type="ECO:0000256" key="3">
    <source>
        <dbReference type="ARBA" id="ARBA00022692"/>
    </source>
</evidence>
<evidence type="ECO:0000256" key="1">
    <source>
        <dbReference type="ARBA" id="ARBA00004651"/>
    </source>
</evidence>
<evidence type="ECO:0000256" key="6">
    <source>
        <dbReference type="SAM" id="Phobius"/>
    </source>
</evidence>
<evidence type="ECO:0000313" key="8">
    <source>
        <dbReference type="EMBL" id="MCF3946852.1"/>
    </source>
</evidence>
<reference evidence="8 9" key="1">
    <citation type="submission" date="2022-01" db="EMBL/GenBank/DDBJ databases">
        <authorList>
            <person name="Won M."/>
            <person name="Kim S.-J."/>
            <person name="Kwon S.-W."/>
        </authorList>
    </citation>
    <scope>NUCLEOTIDE SEQUENCE [LARGE SCALE GENOMIC DNA]</scope>
    <source>
        <strain evidence="8 9">KCTC 23505</strain>
    </source>
</reference>
<keyword evidence="8" id="KW-0132">Cell division</keyword>
<dbReference type="InterPro" id="IPR003838">
    <property type="entry name" value="ABC3_permease_C"/>
</dbReference>
<feature type="domain" description="ABC3 transporter permease C-terminal" evidence="7">
    <location>
        <begin position="177"/>
        <end position="298"/>
    </location>
</feature>
<feature type="transmembrane region" description="Helical" evidence="6">
    <location>
        <begin position="277"/>
        <end position="297"/>
    </location>
</feature>
<dbReference type="Pfam" id="PF02687">
    <property type="entry name" value="FtsX"/>
    <property type="match status" value="1"/>
</dbReference>
<dbReference type="PANTHER" id="PTHR47755:SF1">
    <property type="entry name" value="CELL DIVISION PROTEIN FTSX"/>
    <property type="match status" value="1"/>
</dbReference>
<keyword evidence="3 6" id="KW-0812">Transmembrane</keyword>